<dbReference type="PANTHER" id="PTHR39201">
    <property type="entry name" value="EXPORTED PROTEIN-RELATED"/>
    <property type="match status" value="1"/>
</dbReference>
<dbReference type="GO" id="GO:0010181">
    <property type="term" value="F:FMN binding"/>
    <property type="evidence" value="ECO:0007669"/>
    <property type="project" value="InterPro"/>
</dbReference>
<dbReference type="RefSeq" id="WP_273305865.1">
    <property type="nucleotide sequence ID" value="NZ_DYUD01000016.1"/>
</dbReference>
<reference evidence="3" key="2">
    <citation type="submission" date="2021-09" db="EMBL/GenBank/DDBJ databases">
        <authorList>
            <person name="Gilroy R."/>
        </authorList>
    </citation>
    <scope>NUCLEOTIDE SEQUENCE</scope>
    <source>
        <strain evidence="3">CHK121-7720</strain>
    </source>
</reference>
<dbReference type="PANTHER" id="PTHR39201:SF1">
    <property type="entry name" value="FLAVODOXIN-LIKE DOMAIN-CONTAINING PROTEIN"/>
    <property type="match status" value="1"/>
</dbReference>
<feature type="domain" description="Flavodoxin-like" evidence="2">
    <location>
        <begin position="28"/>
        <end position="181"/>
    </location>
</feature>
<evidence type="ECO:0000259" key="2">
    <source>
        <dbReference type="PROSITE" id="PS50902"/>
    </source>
</evidence>
<evidence type="ECO:0000313" key="3">
    <source>
        <dbReference type="EMBL" id="HJG88832.1"/>
    </source>
</evidence>
<dbReference type="SUPFAM" id="SSF52218">
    <property type="entry name" value="Flavoproteins"/>
    <property type="match status" value="1"/>
</dbReference>
<dbReference type="InterPro" id="IPR008254">
    <property type="entry name" value="Flavodoxin/NO_synth"/>
</dbReference>
<organism evidence="3 4">
    <name type="scientific">Barnesiella viscericola</name>
    <dbReference type="NCBI Taxonomy" id="397865"/>
    <lineage>
        <taxon>Bacteria</taxon>
        <taxon>Pseudomonadati</taxon>
        <taxon>Bacteroidota</taxon>
        <taxon>Bacteroidia</taxon>
        <taxon>Bacteroidales</taxon>
        <taxon>Barnesiellaceae</taxon>
        <taxon>Barnesiella</taxon>
    </lineage>
</organism>
<feature type="signal peptide" evidence="1">
    <location>
        <begin position="1"/>
        <end position="19"/>
    </location>
</feature>
<dbReference type="Gene3D" id="3.40.50.360">
    <property type="match status" value="1"/>
</dbReference>
<dbReference type="InterPro" id="IPR029039">
    <property type="entry name" value="Flavoprotein-like_sf"/>
</dbReference>
<feature type="chain" id="PRO_5037732650" evidence="1">
    <location>
        <begin position="20"/>
        <end position="184"/>
    </location>
</feature>
<dbReference type="AlphaFoldDB" id="A0A921MRG5"/>
<accession>A0A921MRG5</accession>
<proteinExistence type="predicted"/>
<name>A0A921MRG5_9BACT</name>
<reference evidence="3" key="1">
    <citation type="journal article" date="2021" name="PeerJ">
        <title>Extensive microbial diversity within the chicken gut microbiome revealed by metagenomics and culture.</title>
        <authorList>
            <person name="Gilroy R."/>
            <person name="Ravi A."/>
            <person name="Getino M."/>
            <person name="Pursley I."/>
            <person name="Horton D.L."/>
            <person name="Alikhan N.F."/>
            <person name="Baker D."/>
            <person name="Gharbi K."/>
            <person name="Hall N."/>
            <person name="Watson M."/>
            <person name="Adriaenssens E.M."/>
            <person name="Foster-Nyarko E."/>
            <person name="Jarju S."/>
            <person name="Secka A."/>
            <person name="Antonio M."/>
            <person name="Oren A."/>
            <person name="Chaudhuri R.R."/>
            <person name="La Ragione R."/>
            <person name="Hildebrand F."/>
            <person name="Pallen M.J."/>
        </authorList>
    </citation>
    <scope>NUCLEOTIDE SEQUENCE</scope>
    <source>
        <strain evidence="3">CHK121-7720</strain>
    </source>
</reference>
<evidence type="ECO:0000256" key="1">
    <source>
        <dbReference type="SAM" id="SignalP"/>
    </source>
</evidence>
<keyword evidence="1" id="KW-0732">Signal</keyword>
<protein>
    <submittedName>
        <fullName evidence="3">NAD(P)H-dependent oxidoreductase</fullName>
    </submittedName>
</protein>
<comment type="caution">
    <text evidence="3">The sequence shown here is derived from an EMBL/GenBank/DDBJ whole genome shotgun (WGS) entry which is preliminary data.</text>
</comment>
<dbReference type="PROSITE" id="PS50902">
    <property type="entry name" value="FLAVODOXIN_LIKE"/>
    <property type="match status" value="1"/>
</dbReference>
<dbReference type="Proteomes" id="UP000757103">
    <property type="component" value="Unassembled WGS sequence"/>
</dbReference>
<dbReference type="EMBL" id="DYUD01000016">
    <property type="protein sequence ID" value="HJG88832.1"/>
    <property type="molecule type" value="Genomic_DNA"/>
</dbReference>
<sequence length="184" mass="20516">MIQKIVLAMLMFTCIALPAQNRKGGHKVLVAYFSHSGNTRTVAQAISEATGADLFEIIPQQDYPTDYSTLLDVAKREINAHKHPELKERVKDFEAYDVIFIGSPNWWSTVAPPVVTFMKSYDFSGKTIVPFMTHGGGRFGHAIDDLKALCPDATFLDGLSVRDGSVSTCRPEVDKWLKRLNLLK</sequence>
<evidence type="ECO:0000313" key="4">
    <source>
        <dbReference type="Proteomes" id="UP000757103"/>
    </source>
</evidence>
<dbReference type="Pfam" id="PF12682">
    <property type="entry name" value="Flavodoxin_4"/>
    <property type="match status" value="1"/>
</dbReference>
<gene>
    <name evidence="3" type="ORF">K8U91_05060</name>
</gene>